<feature type="domain" description="ATPase AAA-type core" evidence="1">
    <location>
        <begin position="56"/>
        <end position="112"/>
    </location>
</feature>
<evidence type="ECO:0000313" key="2">
    <source>
        <dbReference type="EMBL" id="GJT71273.1"/>
    </source>
</evidence>
<proteinExistence type="predicted"/>
<dbReference type="GO" id="GO:0008233">
    <property type="term" value="F:peptidase activity"/>
    <property type="evidence" value="ECO:0007669"/>
    <property type="project" value="UniProtKB-KW"/>
</dbReference>
<dbReference type="EMBL" id="BQNB010018154">
    <property type="protein sequence ID" value="GJT71273.1"/>
    <property type="molecule type" value="Genomic_DNA"/>
</dbReference>
<keyword evidence="3" id="KW-1185">Reference proteome</keyword>
<dbReference type="GO" id="GO:0006508">
    <property type="term" value="P:proteolysis"/>
    <property type="evidence" value="ECO:0007669"/>
    <property type="project" value="UniProtKB-KW"/>
</dbReference>
<dbReference type="Pfam" id="PF07724">
    <property type="entry name" value="AAA_2"/>
    <property type="match status" value="1"/>
</dbReference>
<evidence type="ECO:0000313" key="3">
    <source>
        <dbReference type="Proteomes" id="UP001151760"/>
    </source>
</evidence>
<sequence length="137" mass="15081">MGQQAQYAIEKDEGMKSNQTYILTVLLQAMSGSSDNNVAAAIRAKSQNVSRNVSGKGVQQALLKMLEGTIVNVPEKGARKHHRGDYIQIDTKDILFICGGAFIDLKKTISERYNMAVIPSQKSLALSDRLSVSSFFW</sequence>
<name>A0ABQ5G860_9ASTR</name>
<dbReference type="PANTHER" id="PTHR48102:SF7">
    <property type="entry name" value="ATP-DEPENDENT CLP PROTEASE ATP-BINDING SUBUNIT CLPX-LIKE, MITOCHONDRIAL"/>
    <property type="match status" value="1"/>
</dbReference>
<accession>A0ABQ5G860</accession>
<evidence type="ECO:0000259" key="1">
    <source>
        <dbReference type="Pfam" id="PF07724"/>
    </source>
</evidence>
<reference evidence="2" key="1">
    <citation type="journal article" date="2022" name="Int. J. Mol. Sci.">
        <title>Draft Genome of Tanacetum Coccineum: Genomic Comparison of Closely Related Tanacetum-Family Plants.</title>
        <authorList>
            <person name="Yamashiro T."/>
            <person name="Shiraishi A."/>
            <person name="Nakayama K."/>
            <person name="Satake H."/>
        </authorList>
    </citation>
    <scope>NUCLEOTIDE SEQUENCE</scope>
</reference>
<protein>
    <submittedName>
        <fullName evidence="2">Clp protease regulatory subunit ClpX1, mitochondrial isoform X2</fullName>
    </submittedName>
</protein>
<dbReference type="InterPro" id="IPR050052">
    <property type="entry name" value="ATP-dep_Clp_protease_ClpX"/>
</dbReference>
<dbReference type="PANTHER" id="PTHR48102">
    <property type="entry name" value="ATP-DEPENDENT CLP PROTEASE ATP-BINDING SUBUNIT CLPX-LIKE, MITOCHONDRIAL-RELATED"/>
    <property type="match status" value="1"/>
</dbReference>
<keyword evidence="2" id="KW-0378">Hydrolase</keyword>
<dbReference type="Proteomes" id="UP001151760">
    <property type="component" value="Unassembled WGS sequence"/>
</dbReference>
<gene>
    <name evidence="2" type="ORF">Tco_1030559</name>
</gene>
<comment type="caution">
    <text evidence="2">The sequence shown here is derived from an EMBL/GenBank/DDBJ whole genome shotgun (WGS) entry which is preliminary data.</text>
</comment>
<dbReference type="SUPFAM" id="SSF52540">
    <property type="entry name" value="P-loop containing nucleoside triphosphate hydrolases"/>
    <property type="match status" value="1"/>
</dbReference>
<reference evidence="2" key="2">
    <citation type="submission" date="2022-01" db="EMBL/GenBank/DDBJ databases">
        <authorList>
            <person name="Yamashiro T."/>
            <person name="Shiraishi A."/>
            <person name="Satake H."/>
            <person name="Nakayama K."/>
        </authorList>
    </citation>
    <scope>NUCLEOTIDE SEQUENCE</scope>
</reference>
<dbReference type="InterPro" id="IPR003959">
    <property type="entry name" value="ATPase_AAA_core"/>
</dbReference>
<dbReference type="InterPro" id="IPR027417">
    <property type="entry name" value="P-loop_NTPase"/>
</dbReference>
<dbReference type="Gene3D" id="3.40.50.300">
    <property type="entry name" value="P-loop containing nucleotide triphosphate hydrolases"/>
    <property type="match status" value="1"/>
</dbReference>
<keyword evidence="2" id="KW-0645">Protease</keyword>
<organism evidence="2 3">
    <name type="scientific">Tanacetum coccineum</name>
    <dbReference type="NCBI Taxonomy" id="301880"/>
    <lineage>
        <taxon>Eukaryota</taxon>
        <taxon>Viridiplantae</taxon>
        <taxon>Streptophyta</taxon>
        <taxon>Embryophyta</taxon>
        <taxon>Tracheophyta</taxon>
        <taxon>Spermatophyta</taxon>
        <taxon>Magnoliopsida</taxon>
        <taxon>eudicotyledons</taxon>
        <taxon>Gunneridae</taxon>
        <taxon>Pentapetalae</taxon>
        <taxon>asterids</taxon>
        <taxon>campanulids</taxon>
        <taxon>Asterales</taxon>
        <taxon>Asteraceae</taxon>
        <taxon>Asteroideae</taxon>
        <taxon>Anthemideae</taxon>
        <taxon>Anthemidinae</taxon>
        <taxon>Tanacetum</taxon>
    </lineage>
</organism>